<reference evidence="11" key="1">
    <citation type="journal article" date="2019" name="Int. J. Syst. Evol. Microbiol.">
        <title>The Global Catalogue of Microorganisms (GCM) 10K type strain sequencing project: providing services to taxonomists for standard genome sequencing and annotation.</title>
        <authorList>
            <consortium name="The Broad Institute Genomics Platform"/>
            <consortium name="The Broad Institute Genome Sequencing Center for Infectious Disease"/>
            <person name="Wu L."/>
            <person name="Ma J."/>
        </authorList>
    </citation>
    <scope>NUCLEOTIDE SEQUENCE [LARGE SCALE GENOMIC DNA]</scope>
    <source>
        <strain evidence="11">CCUG 53915</strain>
    </source>
</reference>
<dbReference type="PROSITE" id="PS50929">
    <property type="entry name" value="ABC_TM1F"/>
    <property type="match status" value="1"/>
</dbReference>
<evidence type="ECO:0000256" key="4">
    <source>
        <dbReference type="ARBA" id="ARBA00022840"/>
    </source>
</evidence>
<feature type="transmembrane region" description="Helical" evidence="7">
    <location>
        <begin position="157"/>
        <end position="177"/>
    </location>
</feature>
<evidence type="ECO:0000256" key="1">
    <source>
        <dbReference type="ARBA" id="ARBA00004651"/>
    </source>
</evidence>
<protein>
    <submittedName>
        <fullName evidence="10">Thiol reductant ABC exporter subunit CydD</fullName>
    </submittedName>
</protein>
<gene>
    <name evidence="10" type="primary">cydD</name>
    <name evidence="10" type="ORF">ACFQ38_15580</name>
</gene>
<keyword evidence="2 7" id="KW-0812">Transmembrane</keyword>
<evidence type="ECO:0000256" key="2">
    <source>
        <dbReference type="ARBA" id="ARBA00022692"/>
    </source>
</evidence>
<dbReference type="PROSITE" id="PS50893">
    <property type="entry name" value="ABC_TRANSPORTER_2"/>
    <property type="match status" value="1"/>
</dbReference>
<evidence type="ECO:0000259" key="9">
    <source>
        <dbReference type="PROSITE" id="PS50929"/>
    </source>
</evidence>
<comment type="caution">
    <text evidence="10">The sequence shown here is derived from an EMBL/GenBank/DDBJ whole genome shotgun (WGS) entry which is preliminary data.</text>
</comment>
<keyword evidence="5 7" id="KW-1133">Transmembrane helix</keyword>
<dbReference type="CDD" id="cd18584">
    <property type="entry name" value="ABC_6TM_AarD_CydD"/>
    <property type="match status" value="1"/>
</dbReference>
<evidence type="ECO:0000256" key="5">
    <source>
        <dbReference type="ARBA" id="ARBA00022989"/>
    </source>
</evidence>
<dbReference type="InterPro" id="IPR036640">
    <property type="entry name" value="ABC1_TM_sf"/>
</dbReference>
<dbReference type="SUPFAM" id="SSF90123">
    <property type="entry name" value="ABC transporter transmembrane region"/>
    <property type="match status" value="1"/>
</dbReference>
<evidence type="ECO:0000313" key="10">
    <source>
        <dbReference type="EMBL" id="MFD1206517.1"/>
    </source>
</evidence>
<evidence type="ECO:0000259" key="8">
    <source>
        <dbReference type="PROSITE" id="PS50893"/>
    </source>
</evidence>
<dbReference type="Gene3D" id="3.40.50.300">
    <property type="entry name" value="P-loop containing nucleotide triphosphate hydrolases"/>
    <property type="match status" value="1"/>
</dbReference>
<organism evidence="10 11">
    <name type="scientific">Sporosarcina contaminans</name>
    <dbReference type="NCBI Taxonomy" id="633403"/>
    <lineage>
        <taxon>Bacteria</taxon>
        <taxon>Bacillati</taxon>
        <taxon>Bacillota</taxon>
        <taxon>Bacilli</taxon>
        <taxon>Bacillales</taxon>
        <taxon>Caryophanaceae</taxon>
        <taxon>Sporosarcina</taxon>
    </lineage>
</organism>
<dbReference type="Pfam" id="PF00005">
    <property type="entry name" value="ABC_tran"/>
    <property type="match status" value="1"/>
</dbReference>
<dbReference type="InterPro" id="IPR014216">
    <property type="entry name" value="ABC_transptr_CydD"/>
</dbReference>
<dbReference type="SUPFAM" id="SSF52540">
    <property type="entry name" value="P-loop containing nucleoside triphosphate hydrolases"/>
    <property type="match status" value="1"/>
</dbReference>
<feature type="domain" description="ABC transmembrane type-1" evidence="9">
    <location>
        <begin position="16"/>
        <end position="299"/>
    </location>
</feature>
<keyword evidence="6 7" id="KW-0472">Membrane</keyword>
<dbReference type="Gene3D" id="1.20.1560.10">
    <property type="entry name" value="ABC transporter type 1, transmembrane domain"/>
    <property type="match status" value="1"/>
</dbReference>
<dbReference type="Proteomes" id="UP001597231">
    <property type="component" value="Unassembled WGS sequence"/>
</dbReference>
<feature type="transmembrane region" description="Helical" evidence="7">
    <location>
        <begin position="14"/>
        <end position="36"/>
    </location>
</feature>
<dbReference type="InterPro" id="IPR011527">
    <property type="entry name" value="ABC1_TM_dom"/>
</dbReference>
<feature type="transmembrane region" description="Helical" evidence="7">
    <location>
        <begin position="234"/>
        <end position="256"/>
    </location>
</feature>
<comment type="subcellular location">
    <subcellularLocation>
        <location evidence="1">Cell membrane</location>
        <topology evidence="1">Multi-pass membrane protein</topology>
    </subcellularLocation>
</comment>
<sequence>MDKQLLHYKGSRSVIVWIGVLTALQSVAILYQAIYLSKAITQMFLGDGWSSVSVSFALFAAAHVCRHLLQWMKERIAGRFAERTALELQQQLIQKIFGLGPRRAVGKYGSGNLVTLSLEGVPKFKKYIELLIPRGLSMALTPIVILIYTFTLDITSGVTLLLVMPILIVFLVLIGLVTKKRTDAQMETYQLLSSHFVDSLRGLVTLKYLGRSKSHEKAIATVSRKYRIATNRSLRYAFLSAFSLDFFSSLSVAVVAVQLGLQLIEGNMALFPALTILILAPEYFLPVRELGNDFHATTDGKEAAEQIQGILQEETIDANDAPTLEDWSATSKLKLSGIQYSSEEGQKLLSDINMSVTGYTKVGVVGSSGAGKSTLIDLLSGFAVPQTGKITIDGNEVDHLFIPDWQRQLTYIPQHPTILSDSIEANIKLYSPMATDEEVENAVHKAGLSRLVASFPNGLKEKIGQGGRVLSGGEEQRVAVARAMLQERPILLLDEPTAHLDIETEHDLKELLLPLMENKLLFFATHRLHWMKQMDRIIVMMDGGIAEVGTHDELLKAGGVYTKLVQAHRKGMSG</sequence>
<dbReference type="InterPro" id="IPR003593">
    <property type="entry name" value="AAA+_ATPase"/>
</dbReference>
<feature type="transmembrane region" description="Helical" evidence="7">
    <location>
        <begin position="48"/>
        <end position="69"/>
    </location>
</feature>
<evidence type="ECO:0000256" key="3">
    <source>
        <dbReference type="ARBA" id="ARBA00022741"/>
    </source>
</evidence>
<dbReference type="EMBL" id="JBHTLT010000125">
    <property type="protein sequence ID" value="MFD1206517.1"/>
    <property type="molecule type" value="Genomic_DNA"/>
</dbReference>
<dbReference type="InterPro" id="IPR027417">
    <property type="entry name" value="P-loop_NTPase"/>
</dbReference>
<dbReference type="SMART" id="SM00382">
    <property type="entry name" value="AAA"/>
    <property type="match status" value="1"/>
</dbReference>
<dbReference type="InterPro" id="IPR039421">
    <property type="entry name" value="Type_1_exporter"/>
</dbReference>
<dbReference type="Pfam" id="PF00664">
    <property type="entry name" value="ABC_membrane"/>
    <property type="match status" value="1"/>
</dbReference>
<evidence type="ECO:0000256" key="7">
    <source>
        <dbReference type="SAM" id="Phobius"/>
    </source>
</evidence>
<dbReference type="RefSeq" id="WP_336824995.1">
    <property type="nucleotide sequence ID" value="NZ_JBHTLT010000125.1"/>
</dbReference>
<keyword evidence="11" id="KW-1185">Reference proteome</keyword>
<feature type="domain" description="ABC transporter" evidence="8">
    <location>
        <begin position="333"/>
        <end position="567"/>
    </location>
</feature>
<proteinExistence type="predicted"/>
<evidence type="ECO:0000256" key="6">
    <source>
        <dbReference type="ARBA" id="ARBA00023136"/>
    </source>
</evidence>
<dbReference type="PANTHER" id="PTHR24221:SF614">
    <property type="entry name" value="GLUTATHIONE_L-CYSTEINE TRANSPORT SYSTEM ATP-BINDING_PERMEASE PROTEIN CYDC"/>
    <property type="match status" value="1"/>
</dbReference>
<keyword evidence="3" id="KW-0547">Nucleotide-binding</keyword>
<accession>A0ABW3U4K1</accession>
<dbReference type="NCBIfam" id="TIGR02857">
    <property type="entry name" value="CydD"/>
    <property type="match status" value="1"/>
</dbReference>
<dbReference type="InterPro" id="IPR003439">
    <property type="entry name" value="ABC_transporter-like_ATP-bd"/>
</dbReference>
<keyword evidence="4" id="KW-0067">ATP-binding</keyword>
<evidence type="ECO:0000313" key="11">
    <source>
        <dbReference type="Proteomes" id="UP001597231"/>
    </source>
</evidence>
<feature type="transmembrane region" description="Helical" evidence="7">
    <location>
        <begin position="131"/>
        <end position="151"/>
    </location>
</feature>
<name>A0ABW3U4K1_9BACL</name>
<dbReference type="PANTHER" id="PTHR24221">
    <property type="entry name" value="ATP-BINDING CASSETTE SUB-FAMILY B"/>
    <property type="match status" value="1"/>
</dbReference>